<feature type="transmembrane region" description="Helical" evidence="5">
    <location>
        <begin position="239"/>
        <end position="257"/>
    </location>
</feature>
<feature type="transmembrane region" description="Helical" evidence="5">
    <location>
        <begin position="58"/>
        <end position="76"/>
    </location>
</feature>
<evidence type="ECO:0000313" key="7">
    <source>
        <dbReference type="EMBL" id="ACE94917.1"/>
    </source>
</evidence>
<dbReference type="HOGENOM" id="CLU_035700_2_0_5"/>
<dbReference type="EMBL" id="CP001077">
    <property type="protein sequence ID" value="ACE94917.1"/>
    <property type="molecule type" value="Genomic_DNA"/>
</dbReference>
<feature type="domain" description="O-antigen ligase-related" evidence="6">
    <location>
        <begin position="223"/>
        <end position="368"/>
    </location>
</feature>
<keyword evidence="7" id="KW-0614">Plasmid</keyword>
<feature type="transmembrane region" description="Helical" evidence="5">
    <location>
        <begin position="142"/>
        <end position="160"/>
    </location>
</feature>
<dbReference type="PANTHER" id="PTHR37422">
    <property type="entry name" value="TEICHURONIC ACID BIOSYNTHESIS PROTEIN TUAE"/>
    <property type="match status" value="1"/>
</dbReference>
<keyword evidence="7" id="KW-0378">Hydrolase</keyword>
<comment type="subcellular location">
    <subcellularLocation>
        <location evidence="1">Membrane</location>
        <topology evidence="1">Multi-pass membrane protein</topology>
    </subcellularLocation>
</comment>
<dbReference type="InterPro" id="IPR007016">
    <property type="entry name" value="O-antigen_ligase-rel_domated"/>
</dbReference>
<feature type="transmembrane region" description="Helical" evidence="5">
    <location>
        <begin position="111"/>
        <end position="130"/>
    </location>
</feature>
<keyword evidence="3 5" id="KW-1133">Transmembrane helix</keyword>
<keyword evidence="2 5" id="KW-0812">Transmembrane</keyword>
<evidence type="ECO:0000259" key="6">
    <source>
        <dbReference type="Pfam" id="PF04932"/>
    </source>
</evidence>
<evidence type="ECO:0000256" key="5">
    <source>
        <dbReference type="SAM" id="Phobius"/>
    </source>
</evidence>
<dbReference type="PANTHER" id="PTHR37422:SF23">
    <property type="entry name" value="TEICHURONIC ACID BIOSYNTHESIS PROTEIN TUAE"/>
    <property type="match status" value="1"/>
</dbReference>
<organism evidence="7 8">
    <name type="scientific">Rhizobium etli (strain CIAT 652)</name>
    <dbReference type="NCBI Taxonomy" id="491916"/>
    <lineage>
        <taxon>Bacteria</taxon>
        <taxon>Pseudomonadati</taxon>
        <taxon>Pseudomonadota</taxon>
        <taxon>Alphaproteobacteria</taxon>
        <taxon>Hyphomicrobiales</taxon>
        <taxon>Rhizobiaceae</taxon>
        <taxon>Rhizobium/Agrobacterium group</taxon>
        <taxon>Rhizobium</taxon>
    </lineage>
</organism>
<feature type="transmembrane region" description="Helical" evidence="5">
    <location>
        <begin position="417"/>
        <end position="434"/>
    </location>
</feature>
<keyword evidence="7" id="KW-0326">Glycosidase</keyword>
<name>B3Q3Q7_RHIE6</name>
<dbReference type="GO" id="GO:0016798">
    <property type="term" value="F:hydrolase activity, acting on glycosyl bonds"/>
    <property type="evidence" value="ECO:0007669"/>
    <property type="project" value="UniProtKB-KW"/>
</dbReference>
<evidence type="ECO:0000256" key="1">
    <source>
        <dbReference type="ARBA" id="ARBA00004141"/>
    </source>
</evidence>
<feature type="transmembrane region" description="Helical" evidence="5">
    <location>
        <begin position="360"/>
        <end position="382"/>
    </location>
</feature>
<geneLocation type="plasmid" evidence="7 8">
    <name>pC</name>
</geneLocation>
<dbReference type="GO" id="GO:0016020">
    <property type="term" value="C:membrane"/>
    <property type="evidence" value="ECO:0007669"/>
    <property type="project" value="UniProtKB-SubCell"/>
</dbReference>
<dbReference type="GO" id="GO:0045493">
    <property type="term" value="P:xylan catabolic process"/>
    <property type="evidence" value="ECO:0007669"/>
    <property type="project" value="UniProtKB-KW"/>
</dbReference>
<keyword evidence="7" id="KW-0858">Xylan degradation</keyword>
<feature type="transmembrane region" description="Helical" evidence="5">
    <location>
        <begin position="394"/>
        <end position="411"/>
    </location>
</feature>
<feature type="transmembrane region" description="Helical" evidence="5">
    <location>
        <begin position="187"/>
        <end position="204"/>
    </location>
</feature>
<protein>
    <submittedName>
        <fullName evidence="7">Endo-1,4-beta-xylanase protein (Exopolysaccharide export)</fullName>
    </submittedName>
</protein>
<gene>
    <name evidence="7" type="primary">pssTc</name>
    <name evidence="7" type="ordered locus">RHECIAT_PC0000847</name>
</gene>
<evidence type="ECO:0000313" key="8">
    <source>
        <dbReference type="Proteomes" id="UP000008817"/>
    </source>
</evidence>
<keyword evidence="7" id="KW-0624">Polysaccharide degradation</keyword>
<dbReference type="AlphaFoldDB" id="B3Q3Q7"/>
<evidence type="ECO:0000256" key="2">
    <source>
        <dbReference type="ARBA" id="ARBA00022692"/>
    </source>
</evidence>
<evidence type="ECO:0000256" key="4">
    <source>
        <dbReference type="ARBA" id="ARBA00023136"/>
    </source>
</evidence>
<dbReference type="Proteomes" id="UP000008817">
    <property type="component" value="Plasmid pC"/>
</dbReference>
<feature type="transmembrane region" description="Helical" evidence="5">
    <location>
        <begin position="269"/>
        <end position="292"/>
    </location>
</feature>
<dbReference type="InterPro" id="IPR051533">
    <property type="entry name" value="WaaL-like"/>
</dbReference>
<reference evidence="7 8" key="1">
    <citation type="submission" date="2008-04" db="EMBL/GenBank/DDBJ databases">
        <title>Genome diversity and DNA divergence of Rhizobium etli.</title>
        <authorList>
            <person name="Gonzalez V."/>
            <person name="Acosta J.L."/>
            <person name="Santamaria R.I."/>
            <person name="Bustos P."/>
            <person name="Hernandez-Gonzalez I.L."/>
            <person name="Fernandez J.L."/>
            <person name="Diaz R."/>
            <person name="Flores M."/>
            <person name="Mora J."/>
            <person name="Palacios R."/>
            <person name="Davila G."/>
        </authorList>
    </citation>
    <scope>NUCLEOTIDE SEQUENCE [LARGE SCALE GENOMIC DNA]</scope>
    <source>
        <strain evidence="8">CIAT 652</strain>
        <plasmid evidence="8">Plasmid pC</plasmid>
    </source>
</reference>
<accession>B3Q3Q7</accession>
<sequence>MKVVSSRIFAHWLCFLVALSALAYGGVAELPFLFLAFLTFSTSTAAFFMMPRGAETRTLWLLFIITCTLAAAAYSQSLDISTFATLGSRSESFEGIRQKWISVSPGATDLAILRLLLPVAIFFLFCAAASTGDDSALRLLRVLGSWGAAIVIASLIQYFADPHHVVLEDKLHYKESLTGPFVNRNNAAAYLGLVLQVLLARMLYGQRVDPSGRSISRWVTPALFALGAFALLLTKSRAGIAAAIFGCLLMTTLLRAYSSGRRARQTQGVLHPSLVTASVIFLSVVLFGQGAIVRLTTEKFGDSRLCTYKSVLTGIMADANFWVGTGFGAFRSAFPQYRSADCGINGVWDRAHNSFLEGTFGLGAMFLVVLVGVVWILCRTYVRGLKFRRRFRPFAALGLSTMFALLAHSLVDFPLQIPGINNLFAAVAGIAFGISCRNKGNIGSGAILSHTPPGQHT</sequence>
<proteinExistence type="predicted"/>
<dbReference type="KEGG" id="rec:RHECIAT_PC0000847"/>
<keyword evidence="7" id="KW-0119">Carbohydrate metabolism</keyword>
<dbReference type="eggNOG" id="COG3307">
    <property type="taxonomic scope" value="Bacteria"/>
</dbReference>
<evidence type="ECO:0000256" key="3">
    <source>
        <dbReference type="ARBA" id="ARBA00022989"/>
    </source>
</evidence>
<keyword evidence="4 5" id="KW-0472">Membrane</keyword>
<dbReference type="Pfam" id="PF04932">
    <property type="entry name" value="Wzy_C"/>
    <property type="match status" value="1"/>
</dbReference>
<feature type="transmembrane region" description="Helical" evidence="5">
    <location>
        <begin position="216"/>
        <end position="233"/>
    </location>
</feature>